<accession>A0ACC2VD90</accession>
<keyword evidence="2" id="KW-1185">Reference proteome</keyword>
<reference evidence="1" key="1">
    <citation type="submission" date="2023-04" db="EMBL/GenBank/DDBJ databases">
        <title>Draft Genome sequencing of Naganishia species isolated from polar environments using Oxford Nanopore Technology.</title>
        <authorList>
            <person name="Leo P."/>
            <person name="Venkateswaran K."/>
        </authorList>
    </citation>
    <scope>NUCLEOTIDE SEQUENCE</scope>
    <source>
        <strain evidence="1">MNA-CCFEE 5262</strain>
    </source>
</reference>
<proteinExistence type="predicted"/>
<organism evidence="1 2">
    <name type="scientific">Naganishia adeliensis</name>
    <dbReference type="NCBI Taxonomy" id="92952"/>
    <lineage>
        <taxon>Eukaryota</taxon>
        <taxon>Fungi</taxon>
        <taxon>Dikarya</taxon>
        <taxon>Basidiomycota</taxon>
        <taxon>Agaricomycotina</taxon>
        <taxon>Tremellomycetes</taxon>
        <taxon>Filobasidiales</taxon>
        <taxon>Filobasidiaceae</taxon>
        <taxon>Naganishia</taxon>
    </lineage>
</organism>
<protein>
    <submittedName>
        <fullName evidence="1">Uncharacterized protein</fullName>
    </submittedName>
</protein>
<gene>
    <name evidence="1" type="ORF">QFC20_006303</name>
</gene>
<sequence>MLIADPTVSGDSHPARCGIGKQAWLGNANGGLRKGDKVIVAMSGGVDSSVTLALLTDPENTSHLDLDISAVFMRNWSPLQNEVDHHSFETDCEWEKDWEDVKEVCKVRGVKAELIDLSNEYWLQVFEPSINAWQSGQTPNPDVSCNREIKFGALMNRVLGSPSPPSSSGRERGRKFLATGHYARVDWTEGGRTKLLRSADMMKDQTYYLSSVPEAQLSRALFPLAGLKKTEVRELAKKYGLPTASRQESMGVCFIGERGRFGDFISQYTVAPATKGNIVTSDGIIVGQHDGLWHFTIGQKAKLGGMDQKYFVARKDAAKNEVLVVPGNNHPALQCTSLRATTFDWIWPDHPPTELLEREQGMEAMCQVRHRMKAVPVRVKFDRSEGFTVKDLLIEFQDGKPETGVSPGQIVGLWDAKGDWCLGSGMIAETRCMQ</sequence>
<name>A0ACC2VD90_9TREE</name>
<evidence type="ECO:0000313" key="1">
    <source>
        <dbReference type="EMBL" id="KAJ9096944.1"/>
    </source>
</evidence>
<evidence type="ECO:0000313" key="2">
    <source>
        <dbReference type="Proteomes" id="UP001230649"/>
    </source>
</evidence>
<comment type="caution">
    <text evidence="1">The sequence shown here is derived from an EMBL/GenBank/DDBJ whole genome shotgun (WGS) entry which is preliminary data.</text>
</comment>
<dbReference type="EMBL" id="JASBWS010000108">
    <property type="protein sequence ID" value="KAJ9096944.1"/>
    <property type="molecule type" value="Genomic_DNA"/>
</dbReference>
<dbReference type="Proteomes" id="UP001230649">
    <property type="component" value="Unassembled WGS sequence"/>
</dbReference>